<evidence type="ECO:0000313" key="2">
    <source>
        <dbReference type="Proteomes" id="UP000770661"/>
    </source>
</evidence>
<dbReference type="AlphaFoldDB" id="A0A8J5CXK8"/>
<gene>
    <name evidence="1" type="ORF">GWK47_039909</name>
</gene>
<accession>A0A8J5CXK8</accession>
<dbReference type="Proteomes" id="UP000770661">
    <property type="component" value="Unassembled WGS sequence"/>
</dbReference>
<proteinExistence type="predicted"/>
<name>A0A8J5CXK8_CHIOP</name>
<keyword evidence="2" id="KW-1185">Reference proteome</keyword>
<sequence length="69" mass="7740">MSRPAVESRDFRGHHDTAERGVALIQSFNLRLTKDEEQRQFLLQVVEAIAINSPGPRSFPLSPGPSRPQ</sequence>
<dbReference type="PANTHER" id="PTHR46113:SF1">
    <property type="entry name" value="PEPTIDASE M17 LEUCYL AMINOPEPTIDASE N-TERMINAL DOMAIN-CONTAINING PROTEIN"/>
    <property type="match status" value="1"/>
</dbReference>
<reference evidence="1" key="1">
    <citation type="submission" date="2020-07" db="EMBL/GenBank/DDBJ databases">
        <title>The High-quality genome of the commercially important snow crab, Chionoecetes opilio.</title>
        <authorList>
            <person name="Jeong J.-H."/>
            <person name="Ryu S."/>
        </authorList>
    </citation>
    <scope>NUCLEOTIDE SEQUENCE</scope>
    <source>
        <strain evidence="1">MADBK_172401_WGS</strain>
        <tissue evidence="1">Digestive gland</tissue>
    </source>
</reference>
<comment type="caution">
    <text evidence="1">The sequence shown here is derived from an EMBL/GenBank/DDBJ whole genome shotgun (WGS) entry which is preliminary data.</text>
</comment>
<organism evidence="1 2">
    <name type="scientific">Chionoecetes opilio</name>
    <name type="common">Atlantic snow crab</name>
    <name type="synonym">Cancer opilio</name>
    <dbReference type="NCBI Taxonomy" id="41210"/>
    <lineage>
        <taxon>Eukaryota</taxon>
        <taxon>Metazoa</taxon>
        <taxon>Ecdysozoa</taxon>
        <taxon>Arthropoda</taxon>
        <taxon>Crustacea</taxon>
        <taxon>Multicrustacea</taxon>
        <taxon>Malacostraca</taxon>
        <taxon>Eumalacostraca</taxon>
        <taxon>Eucarida</taxon>
        <taxon>Decapoda</taxon>
        <taxon>Pleocyemata</taxon>
        <taxon>Brachyura</taxon>
        <taxon>Eubrachyura</taxon>
        <taxon>Majoidea</taxon>
        <taxon>Majidae</taxon>
        <taxon>Chionoecetes</taxon>
    </lineage>
</organism>
<dbReference type="OrthoDB" id="6587585at2759"/>
<protein>
    <submittedName>
        <fullName evidence="1">Uncharacterized protein</fullName>
    </submittedName>
</protein>
<dbReference type="EMBL" id="JACEEZ010006420">
    <property type="protein sequence ID" value="KAG0724789.1"/>
    <property type="molecule type" value="Genomic_DNA"/>
</dbReference>
<dbReference type="PANTHER" id="PTHR46113">
    <property type="entry name" value="SNAC DOMAIN-CONTAINING PROTEIN"/>
    <property type="match status" value="1"/>
</dbReference>
<evidence type="ECO:0000313" key="1">
    <source>
        <dbReference type="EMBL" id="KAG0724789.1"/>
    </source>
</evidence>